<proteinExistence type="predicted"/>
<gene>
    <name evidence="1" type="ORF">F5147DRAFT_676682</name>
</gene>
<comment type="caution">
    <text evidence="1">The sequence shown here is derived from an EMBL/GenBank/DDBJ whole genome shotgun (WGS) entry which is preliminary data.</text>
</comment>
<evidence type="ECO:0000313" key="1">
    <source>
        <dbReference type="EMBL" id="KAG2115233.1"/>
    </source>
</evidence>
<dbReference type="RefSeq" id="XP_041296950.1">
    <property type="nucleotide sequence ID" value="XM_041436061.1"/>
</dbReference>
<keyword evidence="2" id="KW-1185">Reference proteome</keyword>
<dbReference type="EMBL" id="JABBWM010000008">
    <property type="protein sequence ID" value="KAG2115233.1"/>
    <property type="molecule type" value="Genomic_DNA"/>
</dbReference>
<dbReference type="OrthoDB" id="2636042at2759"/>
<dbReference type="Proteomes" id="UP000823399">
    <property type="component" value="Unassembled WGS sequence"/>
</dbReference>
<evidence type="ECO:0000313" key="2">
    <source>
        <dbReference type="Proteomes" id="UP000823399"/>
    </source>
</evidence>
<protein>
    <recommendedName>
        <fullName evidence="3">C2H2-type domain-containing protein</fullName>
    </recommendedName>
</protein>
<accession>A0A9P7JXY8</accession>
<organism evidence="1 2">
    <name type="scientific">Suillus discolor</name>
    <dbReference type="NCBI Taxonomy" id="1912936"/>
    <lineage>
        <taxon>Eukaryota</taxon>
        <taxon>Fungi</taxon>
        <taxon>Dikarya</taxon>
        <taxon>Basidiomycota</taxon>
        <taxon>Agaricomycotina</taxon>
        <taxon>Agaricomycetes</taxon>
        <taxon>Agaricomycetidae</taxon>
        <taxon>Boletales</taxon>
        <taxon>Suillineae</taxon>
        <taxon>Suillaceae</taxon>
        <taxon>Suillus</taxon>
    </lineage>
</organism>
<sequence length="345" mass="37187">MPWEQATTILGTGFSGFESVPRDPSNDAALRVHHPVLPPGLPPTVQPSFFPSVSSGSNVVVPLRYQPDSFGAGATTPEIHSAGRRISHPVGYTTPLAQGNQVEHPGLYGFESALDDVKDYAVLQVHPLSSPERPWSMQPISIPSMSSSTAATPPFSAQPPFLGGGAALPQISSADYQVLDNSGYGIQSAHRHQIQQPDGPRAYMVDGLLIDEEYLMDGNGGYINVHACGREGPPCGLWVKADKRSIMRHGQRWHGDARGGGGDRKTTCPWSGCDSQMRANAIPRHILSAHFGAVWICTGTGCSKPFARHDSFKAHSRKCGSLIAIVKYDTSTRVIDTTNVLRHYD</sequence>
<dbReference type="GeneID" id="64698320"/>
<reference evidence="1" key="1">
    <citation type="journal article" date="2020" name="New Phytol.">
        <title>Comparative genomics reveals dynamic genome evolution in host specialist ectomycorrhizal fungi.</title>
        <authorList>
            <person name="Lofgren L.A."/>
            <person name="Nguyen N.H."/>
            <person name="Vilgalys R."/>
            <person name="Ruytinx J."/>
            <person name="Liao H.L."/>
            <person name="Branco S."/>
            <person name="Kuo A."/>
            <person name="LaButti K."/>
            <person name="Lipzen A."/>
            <person name="Andreopoulos W."/>
            <person name="Pangilinan J."/>
            <person name="Riley R."/>
            <person name="Hundley H."/>
            <person name="Na H."/>
            <person name="Barry K."/>
            <person name="Grigoriev I.V."/>
            <person name="Stajich J.E."/>
            <person name="Kennedy P.G."/>
        </authorList>
    </citation>
    <scope>NUCLEOTIDE SEQUENCE</scope>
    <source>
        <strain evidence="1">FC423</strain>
    </source>
</reference>
<dbReference type="AlphaFoldDB" id="A0A9P7JXY8"/>
<evidence type="ECO:0008006" key="3">
    <source>
        <dbReference type="Google" id="ProtNLM"/>
    </source>
</evidence>
<name>A0A9P7JXY8_9AGAM</name>